<evidence type="ECO:0000313" key="3">
    <source>
        <dbReference type="EMBL" id="OWR44038.1"/>
    </source>
</evidence>
<gene>
    <name evidence="3" type="ORF">KGM_211511B</name>
</gene>
<protein>
    <submittedName>
        <fullName evidence="3">Uncharacterized protein</fullName>
    </submittedName>
</protein>
<dbReference type="AlphaFoldDB" id="A0A212ERB7"/>
<keyword evidence="1" id="KW-0808">Transferase</keyword>
<accession>A0A212ERB7</accession>
<feature type="non-terminal residue" evidence="3">
    <location>
        <position position="1"/>
    </location>
</feature>
<dbReference type="EMBL" id="AGBW02013057">
    <property type="protein sequence ID" value="OWR44038.1"/>
    <property type="molecule type" value="Genomic_DNA"/>
</dbReference>
<keyword evidence="2" id="KW-0812">Transmembrane</keyword>
<dbReference type="Proteomes" id="UP000007151">
    <property type="component" value="Unassembled WGS sequence"/>
</dbReference>
<dbReference type="GO" id="GO:0008194">
    <property type="term" value="F:UDP-glycosyltransferase activity"/>
    <property type="evidence" value="ECO:0007669"/>
    <property type="project" value="InterPro"/>
</dbReference>
<dbReference type="InParanoid" id="A0A212ERB7"/>
<comment type="caution">
    <text evidence="3">The sequence shown here is derived from an EMBL/GenBank/DDBJ whole genome shotgun (WGS) entry which is preliminary data.</text>
</comment>
<name>A0A212ERB7_DANPL</name>
<dbReference type="Pfam" id="PF00201">
    <property type="entry name" value="UDPGT"/>
    <property type="match status" value="1"/>
</dbReference>
<keyword evidence="2" id="KW-0472">Membrane</keyword>
<sequence length="57" mass="6783">AYHLRSKTHLYKWYELWMLDQIVFVLAVLAIAFSLLKKVAGLFMTKQKQKGKKEKKN</sequence>
<dbReference type="KEGG" id="dpl:KGM_211511B"/>
<organism evidence="3 4">
    <name type="scientific">Danaus plexippus plexippus</name>
    <dbReference type="NCBI Taxonomy" id="278856"/>
    <lineage>
        <taxon>Eukaryota</taxon>
        <taxon>Metazoa</taxon>
        <taxon>Ecdysozoa</taxon>
        <taxon>Arthropoda</taxon>
        <taxon>Hexapoda</taxon>
        <taxon>Insecta</taxon>
        <taxon>Pterygota</taxon>
        <taxon>Neoptera</taxon>
        <taxon>Endopterygota</taxon>
        <taxon>Lepidoptera</taxon>
        <taxon>Glossata</taxon>
        <taxon>Ditrysia</taxon>
        <taxon>Papilionoidea</taxon>
        <taxon>Nymphalidae</taxon>
        <taxon>Danainae</taxon>
        <taxon>Danaini</taxon>
        <taxon>Danaina</taxon>
        <taxon>Danaus</taxon>
        <taxon>Danaus</taxon>
    </lineage>
</organism>
<dbReference type="InterPro" id="IPR002213">
    <property type="entry name" value="UDP_glucos_trans"/>
</dbReference>
<keyword evidence="4" id="KW-1185">Reference proteome</keyword>
<feature type="transmembrane region" description="Helical" evidence="2">
    <location>
        <begin position="16"/>
        <end position="36"/>
    </location>
</feature>
<proteinExistence type="predicted"/>
<reference evidence="3 4" key="1">
    <citation type="journal article" date="2011" name="Cell">
        <title>The monarch butterfly genome yields insights into long-distance migration.</title>
        <authorList>
            <person name="Zhan S."/>
            <person name="Merlin C."/>
            <person name="Boore J.L."/>
            <person name="Reppert S.M."/>
        </authorList>
    </citation>
    <scope>NUCLEOTIDE SEQUENCE [LARGE SCALE GENOMIC DNA]</scope>
    <source>
        <strain evidence="3">F-2</strain>
    </source>
</reference>
<evidence type="ECO:0000256" key="1">
    <source>
        <dbReference type="ARBA" id="ARBA00022679"/>
    </source>
</evidence>
<evidence type="ECO:0000313" key="4">
    <source>
        <dbReference type="Proteomes" id="UP000007151"/>
    </source>
</evidence>
<evidence type="ECO:0000256" key="2">
    <source>
        <dbReference type="SAM" id="Phobius"/>
    </source>
</evidence>
<keyword evidence="2" id="KW-1133">Transmembrane helix</keyword>